<dbReference type="Gene3D" id="2.40.50.140">
    <property type="entry name" value="Nucleic acid-binding proteins"/>
    <property type="match status" value="1"/>
</dbReference>
<organism evidence="1 2">
    <name type="scientific">Durusdinium trenchii</name>
    <dbReference type="NCBI Taxonomy" id="1381693"/>
    <lineage>
        <taxon>Eukaryota</taxon>
        <taxon>Sar</taxon>
        <taxon>Alveolata</taxon>
        <taxon>Dinophyceae</taxon>
        <taxon>Suessiales</taxon>
        <taxon>Symbiodiniaceae</taxon>
        <taxon>Durusdinium</taxon>
    </lineage>
</organism>
<accession>A0ABP0NRA1</accession>
<sequence length="149" mass="15836">MDTQCGATVDWRGLQAIQLMARCRPSGPELAPGVVNGAVPDLTYAPADSLTKRRATGRIKQVTGATGVGFIDCPELKAVFGHDVYVHKNQVGAFPIGTEVNFAILLSKDMKPQAFDLQPTGASQFMRCPPMQGKGMPGQAFGMKGGWGK</sequence>
<dbReference type="EMBL" id="CAXAMM010029779">
    <property type="protein sequence ID" value="CAK9065312.1"/>
    <property type="molecule type" value="Genomic_DNA"/>
</dbReference>
<proteinExistence type="predicted"/>
<comment type="caution">
    <text evidence="1">The sequence shown here is derived from an EMBL/GenBank/DDBJ whole genome shotgun (WGS) entry which is preliminary data.</text>
</comment>
<evidence type="ECO:0000313" key="1">
    <source>
        <dbReference type="EMBL" id="CAK9065312.1"/>
    </source>
</evidence>
<dbReference type="InterPro" id="IPR012340">
    <property type="entry name" value="NA-bd_OB-fold"/>
</dbReference>
<reference evidence="1 2" key="1">
    <citation type="submission" date="2024-02" db="EMBL/GenBank/DDBJ databases">
        <authorList>
            <person name="Chen Y."/>
            <person name="Shah S."/>
            <person name="Dougan E. K."/>
            <person name="Thang M."/>
            <person name="Chan C."/>
        </authorList>
    </citation>
    <scope>NUCLEOTIDE SEQUENCE [LARGE SCALE GENOMIC DNA]</scope>
</reference>
<evidence type="ECO:0008006" key="3">
    <source>
        <dbReference type="Google" id="ProtNLM"/>
    </source>
</evidence>
<gene>
    <name evidence="1" type="ORF">SCF082_LOCUS33451</name>
</gene>
<keyword evidence="2" id="KW-1185">Reference proteome</keyword>
<protein>
    <recommendedName>
        <fullName evidence="3">CSD domain-containing protein</fullName>
    </recommendedName>
</protein>
<name>A0ABP0NRA1_9DINO</name>
<dbReference type="Proteomes" id="UP001642464">
    <property type="component" value="Unassembled WGS sequence"/>
</dbReference>
<evidence type="ECO:0000313" key="2">
    <source>
        <dbReference type="Proteomes" id="UP001642464"/>
    </source>
</evidence>